<feature type="transmembrane region" description="Helical" evidence="2">
    <location>
        <begin position="136"/>
        <end position="157"/>
    </location>
</feature>
<feature type="compositionally biased region" description="Polar residues" evidence="1">
    <location>
        <begin position="231"/>
        <end position="241"/>
    </location>
</feature>
<keyword evidence="2" id="KW-1133">Transmembrane helix</keyword>
<feature type="transmembrane region" description="Helical" evidence="2">
    <location>
        <begin position="107"/>
        <end position="130"/>
    </location>
</feature>
<proteinExistence type="predicted"/>
<name>A0A182JLI0_ANOAO</name>
<accession>A0A182JLI0</accession>
<evidence type="ECO:0000256" key="2">
    <source>
        <dbReference type="SAM" id="Phobius"/>
    </source>
</evidence>
<protein>
    <submittedName>
        <fullName evidence="3">Uncharacterized protein</fullName>
    </submittedName>
</protein>
<dbReference type="EnsemblMetazoa" id="AATE020309-RA">
    <property type="protein sequence ID" value="AATE020309-PA.1"/>
    <property type="gene ID" value="AATE020309"/>
</dbReference>
<keyword evidence="2" id="KW-0812">Transmembrane</keyword>
<feature type="region of interest" description="Disordered" evidence="1">
    <location>
        <begin position="221"/>
        <end position="270"/>
    </location>
</feature>
<dbReference type="VEuPathDB" id="VectorBase:AATE020309"/>
<keyword evidence="2" id="KW-0472">Membrane</keyword>
<reference evidence="3" key="1">
    <citation type="submission" date="2022-08" db="UniProtKB">
        <authorList>
            <consortium name="EnsemblMetazoa"/>
        </authorList>
    </citation>
    <scope>IDENTIFICATION</scope>
    <source>
        <strain evidence="3">EBRO</strain>
    </source>
</reference>
<sequence>MSSGWLPMLAAGETGSSSDGVELRDECVSFCRSWLLEMLKDRSQYLHLYGCSPDTGERGGRKEPRYGSGRPAFAIASSMSGLRPGGGNSAVGLWFAMFDIRNSSLMLMWLLLVYFELLLLLWFVGLGLLLVSDVDLIVGVVVVVIVKEYHIAARLAVGGAGARRIGALVIGRGGRGGAAAAAASVGGLLVLHPQVERLLGEALLVLLLLVQQVRGRGAVDEREIERGRQGGSETEQRSSALNGEAAAGGNVDGDDDDEDGDNKGSTCSSQQSRLDLLVVSILKGK</sequence>
<evidence type="ECO:0000256" key="1">
    <source>
        <dbReference type="SAM" id="MobiDB-lite"/>
    </source>
</evidence>
<dbReference type="AlphaFoldDB" id="A0A182JLI0"/>
<organism evidence="3">
    <name type="scientific">Anopheles atroparvus</name>
    <name type="common">European mosquito</name>
    <dbReference type="NCBI Taxonomy" id="41427"/>
    <lineage>
        <taxon>Eukaryota</taxon>
        <taxon>Metazoa</taxon>
        <taxon>Ecdysozoa</taxon>
        <taxon>Arthropoda</taxon>
        <taxon>Hexapoda</taxon>
        <taxon>Insecta</taxon>
        <taxon>Pterygota</taxon>
        <taxon>Neoptera</taxon>
        <taxon>Endopterygota</taxon>
        <taxon>Diptera</taxon>
        <taxon>Nematocera</taxon>
        <taxon>Culicoidea</taxon>
        <taxon>Culicidae</taxon>
        <taxon>Anophelinae</taxon>
        <taxon>Anopheles</taxon>
    </lineage>
</organism>
<evidence type="ECO:0000313" key="3">
    <source>
        <dbReference type="EnsemblMetazoa" id="AATE020309-PA.1"/>
    </source>
</evidence>